<proteinExistence type="predicted"/>
<gene>
    <name evidence="1" type="ORF">CY34DRAFT_812881</name>
</gene>
<sequence>MTQSFWARSLVTEAKNDSRLDQHAAQELCYCAILALQLPCRCINIVQPDN</sequence>
<keyword evidence="2" id="KW-1185">Reference proteome</keyword>
<dbReference type="AlphaFoldDB" id="A0A0D0AR87"/>
<accession>A0A0D0AR87</accession>
<reference evidence="1 2" key="1">
    <citation type="submission" date="2014-04" db="EMBL/GenBank/DDBJ databases">
        <authorList>
            <consortium name="DOE Joint Genome Institute"/>
            <person name="Kuo A."/>
            <person name="Ruytinx J."/>
            <person name="Rineau F."/>
            <person name="Colpaert J."/>
            <person name="Kohler A."/>
            <person name="Nagy L.G."/>
            <person name="Floudas D."/>
            <person name="Copeland A."/>
            <person name="Barry K.W."/>
            <person name="Cichocki N."/>
            <person name="Veneault-Fourrey C."/>
            <person name="LaButti K."/>
            <person name="Lindquist E.A."/>
            <person name="Lipzen A."/>
            <person name="Lundell T."/>
            <person name="Morin E."/>
            <person name="Murat C."/>
            <person name="Sun H."/>
            <person name="Tunlid A."/>
            <person name="Henrissat B."/>
            <person name="Grigoriev I.V."/>
            <person name="Hibbett D.S."/>
            <person name="Martin F."/>
            <person name="Nordberg H.P."/>
            <person name="Cantor M.N."/>
            <person name="Hua S.X."/>
        </authorList>
    </citation>
    <scope>NUCLEOTIDE SEQUENCE [LARGE SCALE GENOMIC DNA]</scope>
    <source>
        <strain evidence="1 2">UH-Slu-Lm8-n1</strain>
    </source>
</reference>
<dbReference type="Proteomes" id="UP000054485">
    <property type="component" value="Unassembled WGS sequence"/>
</dbReference>
<dbReference type="EMBL" id="KN835750">
    <property type="protein sequence ID" value="KIK34468.1"/>
    <property type="molecule type" value="Genomic_DNA"/>
</dbReference>
<evidence type="ECO:0000313" key="2">
    <source>
        <dbReference type="Proteomes" id="UP000054485"/>
    </source>
</evidence>
<dbReference type="InParanoid" id="A0A0D0AR87"/>
<evidence type="ECO:0000313" key="1">
    <source>
        <dbReference type="EMBL" id="KIK34468.1"/>
    </source>
</evidence>
<name>A0A0D0AR87_9AGAM</name>
<dbReference type="HOGENOM" id="CLU_3126033_0_0_1"/>
<organism evidence="1 2">
    <name type="scientific">Suillus luteus UH-Slu-Lm8-n1</name>
    <dbReference type="NCBI Taxonomy" id="930992"/>
    <lineage>
        <taxon>Eukaryota</taxon>
        <taxon>Fungi</taxon>
        <taxon>Dikarya</taxon>
        <taxon>Basidiomycota</taxon>
        <taxon>Agaricomycotina</taxon>
        <taxon>Agaricomycetes</taxon>
        <taxon>Agaricomycetidae</taxon>
        <taxon>Boletales</taxon>
        <taxon>Suillineae</taxon>
        <taxon>Suillaceae</taxon>
        <taxon>Suillus</taxon>
    </lineage>
</organism>
<reference evidence="2" key="2">
    <citation type="submission" date="2015-01" db="EMBL/GenBank/DDBJ databases">
        <title>Evolutionary Origins and Diversification of the Mycorrhizal Mutualists.</title>
        <authorList>
            <consortium name="DOE Joint Genome Institute"/>
            <consortium name="Mycorrhizal Genomics Consortium"/>
            <person name="Kohler A."/>
            <person name="Kuo A."/>
            <person name="Nagy L.G."/>
            <person name="Floudas D."/>
            <person name="Copeland A."/>
            <person name="Barry K.W."/>
            <person name="Cichocki N."/>
            <person name="Veneault-Fourrey C."/>
            <person name="LaButti K."/>
            <person name="Lindquist E.A."/>
            <person name="Lipzen A."/>
            <person name="Lundell T."/>
            <person name="Morin E."/>
            <person name="Murat C."/>
            <person name="Riley R."/>
            <person name="Ohm R."/>
            <person name="Sun H."/>
            <person name="Tunlid A."/>
            <person name="Henrissat B."/>
            <person name="Grigoriev I.V."/>
            <person name="Hibbett D.S."/>
            <person name="Martin F."/>
        </authorList>
    </citation>
    <scope>NUCLEOTIDE SEQUENCE [LARGE SCALE GENOMIC DNA]</scope>
    <source>
        <strain evidence="2">UH-Slu-Lm8-n1</strain>
    </source>
</reference>
<protein>
    <submittedName>
        <fullName evidence="1">Uncharacterized protein</fullName>
    </submittedName>
</protein>